<dbReference type="InterPro" id="IPR029058">
    <property type="entry name" value="AB_hydrolase_fold"/>
</dbReference>
<dbReference type="Pfam" id="PF12146">
    <property type="entry name" value="Hydrolase_4"/>
    <property type="match status" value="1"/>
</dbReference>
<dbReference type="SUPFAM" id="SSF53474">
    <property type="entry name" value="alpha/beta-Hydrolases"/>
    <property type="match status" value="1"/>
</dbReference>
<dbReference type="RefSeq" id="WP_232673624.1">
    <property type="nucleotide sequence ID" value="NZ_CP024962.1"/>
</dbReference>
<dbReference type="InterPro" id="IPR051044">
    <property type="entry name" value="MAG_DAG_Lipase"/>
</dbReference>
<gene>
    <name evidence="1" type="primary">pldB</name>
    <name evidence="1" type="ORF">EFREU_v1c01720</name>
</gene>
<keyword evidence="2" id="KW-1185">Reference proteome</keyword>
<name>A0A2K8NQV2_9MOLU</name>
<dbReference type="InterPro" id="IPR022742">
    <property type="entry name" value="Hydrolase_4"/>
</dbReference>
<dbReference type="KEGG" id="efr:EFREU_v1c01720"/>
<evidence type="ECO:0000313" key="1">
    <source>
        <dbReference type="EMBL" id="ATZ16199.1"/>
    </source>
</evidence>
<organism evidence="1 2">
    <name type="scientific">Entomoplasma freundtii</name>
    <dbReference type="NCBI Taxonomy" id="74700"/>
    <lineage>
        <taxon>Bacteria</taxon>
        <taxon>Bacillati</taxon>
        <taxon>Mycoplasmatota</taxon>
        <taxon>Mollicutes</taxon>
        <taxon>Entomoplasmatales</taxon>
        <taxon>Entomoplasmataceae</taxon>
        <taxon>Entomoplasma</taxon>
    </lineage>
</organism>
<dbReference type="EMBL" id="CP024962">
    <property type="protein sequence ID" value="ATZ16199.1"/>
    <property type="molecule type" value="Genomic_DNA"/>
</dbReference>
<dbReference type="Proteomes" id="UP000232222">
    <property type="component" value="Chromosome"/>
</dbReference>
<proteinExistence type="predicted"/>
<protein>
    <submittedName>
        <fullName evidence="1">Lysophospholipase</fullName>
    </submittedName>
</protein>
<evidence type="ECO:0000313" key="2">
    <source>
        <dbReference type="Proteomes" id="UP000232222"/>
    </source>
</evidence>
<reference evidence="1 2" key="1">
    <citation type="submission" date="2017-11" db="EMBL/GenBank/DDBJ databases">
        <title>Genome sequence of Entomoplasma freundtii BARC 318 (ATCC 51999).</title>
        <authorList>
            <person name="Lo W.-S."/>
            <person name="Gasparich G.E."/>
            <person name="Kuo C.-H."/>
        </authorList>
    </citation>
    <scope>NUCLEOTIDE SEQUENCE [LARGE SCALE GENOMIC DNA]</scope>
    <source>
        <strain evidence="1 2">BARC 318</strain>
    </source>
</reference>
<sequence>MREFNLRMLDGKELHCYEWTAVTKPQAVLQLVHGSAEHLRRYDKFAKHMNENGIIVVGDDHRGHGYTADLSKKELGYFANHHGWEKIVDDEKLVNDYIHKTWPTLPVFMLGHSMGSFMVRTYAIKYSKTIQGLIIMGTAENPRFLVDLGYFVALMHQIFKGAKTPDVSIWKQSYKPLNKKFRHLPDSNGQEWLTRDLEVQKAFAKDPLTKQVFTTSAFKDMFYGISYNQKKRNIKLMREDLPILIMSGTDDPVGNYGKYPQKVYNKFSKLNYPVEIKLYPDSRHEILNDLDYKEVEKDIVNFINQNLE</sequence>
<dbReference type="AlphaFoldDB" id="A0A2K8NQV2"/>
<dbReference type="PANTHER" id="PTHR11614">
    <property type="entry name" value="PHOSPHOLIPASE-RELATED"/>
    <property type="match status" value="1"/>
</dbReference>
<dbReference type="Gene3D" id="3.40.50.1820">
    <property type="entry name" value="alpha/beta hydrolase"/>
    <property type="match status" value="1"/>
</dbReference>
<accession>A0A2K8NQV2</accession>